<reference evidence="9" key="1">
    <citation type="submission" date="2017-09" db="EMBL/GenBank/DDBJ databases">
        <title>Depth-based differentiation of microbial function through sediment-hosted aquifers and enrichment of novel symbionts in the deep terrestrial subsurface.</title>
        <authorList>
            <person name="Probst A.J."/>
            <person name="Ladd B."/>
            <person name="Jarett J.K."/>
            <person name="Geller-Mcgrath D.E."/>
            <person name="Sieber C.M.K."/>
            <person name="Emerson J.B."/>
            <person name="Anantharaman K."/>
            <person name="Thomas B.C."/>
            <person name="Malmstrom R."/>
            <person name="Stieglmeier M."/>
            <person name="Klingl A."/>
            <person name="Woyke T."/>
            <person name="Ryan C.M."/>
            <person name="Banfield J.F."/>
        </authorList>
    </citation>
    <scope>NUCLEOTIDE SEQUENCE [LARGE SCALE GENOMIC DNA]</scope>
</reference>
<dbReference type="GO" id="GO:0044038">
    <property type="term" value="P:cell wall macromolecule biosynthetic process"/>
    <property type="evidence" value="ECO:0007669"/>
    <property type="project" value="TreeGrafter"/>
</dbReference>
<feature type="transmembrane region" description="Helical" evidence="7">
    <location>
        <begin position="51"/>
        <end position="72"/>
    </location>
</feature>
<feature type="transmembrane region" description="Helical" evidence="7">
    <location>
        <begin position="154"/>
        <end position="173"/>
    </location>
</feature>
<evidence type="ECO:0000313" key="8">
    <source>
        <dbReference type="EMBL" id="PIS14831.1"/>
    </source>
</evidence>
<keyword evidence="3" id="KW-0808">Transferase</keyword>
<dbReference type="Pfam" id="PF00953">
    <property type="entry name" value="Glycos_transf_4"/>
    <property type="match status" value="1"/>
</dbReference>
<proteinExistence type="predicted"/>
<dbReference type="InterPro" id="IPR000715">
    <property type="entry name" value="Glycosyl_transferase_4"/>
</dbReference>
<feature type="transmembrane region" description="Helical" evidence="7">
    <location>
        <begin position="12"/>
        <end position="30"/>
    </location>
</feature>
<keyword evidence="4 7" id="KW-0812">Transmembrane</keyword>
<dbReference type="GO" id="GO:0016780">
    <property type="term" value="F:phosphotransferase activity, for other substituted phosphate groups"/>
    <property type="evidence" value="ECO:0007669"/>
    <property type="project" value="InterPro"/>
</dbReference>
<feature type="transmembrane region" description="Helical" evidence="7">
    <location>
        <begin position="185"/>
        <end position="202"/>
    </location>
</feature>
<keyword evidence="5 7" id="KW-1133">Transmembrane helix</keyword>
<evidence type="ECO:0000256" key="4">
    <source>
        <dbReference type="ARBA" id="ARBA00022692"/>
    </source>
</evidence>
<evidence type="ECO:0000256" key="3">
    <source>
        <dbReference type="ARBA" id="ARBA00022679"/>
    </source>
</evidence>
<dbReference type="GO" id="GO:0071555">
    <property type="term" value="P:cell wall organization"/>
    <property type="evidence" value="ECO:0007669"/>
    <property type="project" value="TreeGrafter"/>
</dbReference>
<keyword evidence="6 7" id="KW-0472">Membrane</keyword>
<accession>A0A2H0WQC8</accession>
<dbReference type="GO" id="GO:0005886">
    <property type="term" value="C:plasma membrane"/>
    <property type="evidence" value="ECO:0007669"/>
    <property type="project" value="UniProtKB-SubCell"/>
</dbReference>
<evidence type="ECO:0000256" key="6">
    <source>
        <dbReference type="ARBA" id="ARBA00023136"/>
    </source>
</evidence>
<evidence type="ECO:0000256" key="2">
    <source>
        <dbReference type="ARBA" id="ARBA00022475"/>
    </source>
</evidence>
<dbReference type="CDD" id="cd06853">
    <property type="entry name" value="GT_WecA_like"/>
    <property type="match status" value="1"/>
</dbReference>
<dbReference type="PANTHER" id="PTHR22926:SF3">
    <property type="entry name" value="UNDECAPRENYL-PHOSPHATE ALPHA-N-ACETYLGLUCOSAMINYL 1-PHOSPHATE TRANSFERASE"/>
    <property type="match status" value="1"/>
</dbReference>
<feature type="transmembrane region" description="Helical" evidence="7">
    <location>
        <begin position="108"/>
        <end position="128"/>
    </location>
</feature>
<evidence type="ECO:0000256" key="7">
    <source>
        <dbReference type="SAM" id="Phobius"/>
    </source>
</evidence>
<comment type="subcellular location">
    <subcellularLocation>
        <location evidence="1">Cell membrane</location>
        <topology evidence="1">Multi-pass membrane protein</topology>
    </subcellularLocation>
</comment>
<gene>
    <name evidence="8" type="ORF">COT64_00555</name>
</gene>
<dbReference type="EMBL" id="PEZI01000012">
    <property type="protein sequence ID" value="PIS14831.1"/>
    <property type="molecule type" value="Genomic_DNA"/>
</dbReference>
<evidence type="ECO:0000256" key="1">
    <source>
        <dbReference type="ARBA" id="ARBA00004651"/>
    </source>
</evidence>
<comment type="caution">
    <text evidence="8">The sequence shown here is derived from an EMBL/GenBank/DDBJ whole genome shotgun (WGS) entry which is preliminary data.</text>
</comment>
<dbReference type="Proteomes" id="UP000230775">
    <property type="component" value="Unassembled WGS sequence"/>
</dbReference>
<feature type="transmembrane region" description="Helical" evidence="7">
    <location>
        <begin position="208"/>
        <end position="230"/>
    </location>
</feature>
<name>A0A2H0WQC8_9BACT</name>
<sequence length="365" mass="40595">MNFLNIKVFLPFFLAVLISFLATPIVILFLKKKKLLDDPKKHLHAKITHKYPVPRGGGIPIFLSLLSALFFLPLDQHLAGILLGAGVALMVGLLDDRFEEKIPPFPRLASNVIAAIIVVLSGIGIAFINNPFGGIIRLDFPRLCFTFFNQTRCLWILADILAILWIAWTMNFVGWSGGVEGQLPGIVVIAALTIAGLSLKFSADITQWPVIVLALILAGAYLGFLPWNFYPQKIMPGYGGKTLAGFMLAVLSILSTAKIATLMLVLGIPLIDAVYLMIKRIVSGRSPFMGGREHLHHRLLALGWGKRKIALFYWTITLILAFMALQLNSKQKFYTMFMLIVLFLGGILWLNYSSIFLKRQDRDNG</sequence>
<evidence type="ECO:0000256" key="5">
    <source>
        <dbReference type="ARBA" id="ARBA00022989"/>
    </source>
</evidence>
<dbReference type="GO" id="GO:0009103">
    <property type="term" value="P:lipopolysaccharide biosynthetic process"/>
    <property type="evidence" value="ECO:0007669"/>
    <property type="project" value="TreeGrafter"/>
</dbReference>
<keyword evidence="2" id="KW-1003">Cell membrane</keyword>
<evidence type="ECO:0000313" key="9">
    <source>
        <dbReference type="Proteomes" id="UP000230775"/>
    </source>
</evidence>
<dbReference type="PANTHER" id="PTHR22926">
    <property type="entry name" value="PHOSPHO-N-ACETYLMURAMOYL-PENTAPEPTIDE-TRANSFERASE"/>
    <property type="match status" value="1"/>
</dbReference>
<protein>
    <recommendedName>
        <fullName evidence="10">Undecaprenyl-phosphate alpha-N-acetylglucosaminyl 1-phosphate transferase</fullName>
    </recommendedName>
</protein>
<dbReference type="AlphaFoldDB" id="A0A2H0WQC8"/>
<evidence type="ECO:0008006" key="10">
    <source>
        <dbReference type="Google" id="ProtNLM"/>
    </source>
</evidence>
<feature type="transmembrane region" description="Helical" evidence="7">
    <location>
        <begin position="333"/>
        <end position="352"/>
    </location>
</feature>
<feature type="transmembrane region" description="Helical" evidence="7">
    <location>
        <begin position="309"/>
        <end position="327"/>
    </location>
</feature>
<organism evidence="8 9">
    <name type="scientific">Candidatus Shapirobacteria bacterium CG09_land_8_20_14_0_10_39_12</name>
    <dbReference type="NCBI Taxonomy" id="1974885"/>
    <lineage>
        <taxon>Bacteria</taxon>
        <taxon>Candidatus Shapironibacteriota</taxon>
    </lineage>
</organism>